<sequence>MLMRGIDMGAVYTQLTAKQRVCQETIYRYIYSKEGTKDELWWYLPTQQCRAEHASAIHQKFHRDGSIMFRPDDVTSTGAQIIPSKCLNRGTSRGA</sequence>
<protein>
    <submittedName>
        <fullName evidence="1">Uncharacterized protein</fullName>
    </submittedName>
</protein>
<dbReference type="AlphaFoldDB" id="A0A1I2E6E6"/>
<evidence type="ECO:0000313" key="1">
    <source>
        <dbReference type="EMBL" id="SFE88061.1"/>
    </source>
</evidence>
<gene>
    <name evidence="1" type="ORF">SAMN04488523_111125</name>
</gene>
<proteinExistence type="predicted"/>
<keyword evidence="2" id="KW-1185">Reference proteome</keyword>
<accession>A0A1I2E6E6</accession>
<dbReference type="Proteomes" id="UP000198977">
    <property type="component" value="Unassembled WGS sequence"/>
</dbReference>
<name>A0A1I2E6E6_9RHOB</name>
<dbReference type="EMBL" id="FOMW01000011">
    <property type="protein sequence ID" value="SFE88061.1"/>
    <property type="molecule type" value="Genomic_DNA"/>
</dbReference>
<organism evidence="1 2">
    <name type="scientific">Sulfitobacter brevis</name>
    <dbReference type="NCBI Taxonomy" id="74348"/>
    <lineage>
        <taxon>Bacteria</taxon>
        <taxon>Pseudomonadati</taxon>
        <taxon>Pseudomonadota</taxon>
        <taxon>Alphaproteobacteria</taxon>
        <taxon>Rhodobacterales</taxon>
        <taxon>Roseobacteraceae</taxon>
        <taxon>Sulfitobacter</taxon>
    </lineage>
</organism>
<reference evidence="1 2" key="1">
    <citation type="submission" date="2016-10" db="EMBL/GenBank/DDBJ databases">
        <authorList>
            <person name="de Groot N.N."/>
        </authorList>
    </citation>
    <scope>NUCLEOTIDE SEQUENCE [LARGE SCALE GENOMIC DNA]</scope>
    <source>
        <strain evidence="1 2">DSM 11443</strain>
    </source>
</reference>
<evidence type="ECO:0000313" key="2">
    <source>
        <dbReference type="Proteomes" id="UP000198977"/>
    </source>
</evidence>